<feature type="signal peptide" evidence="4">
    <location>
        <begin position="1"/>
        <end position="20"/>
    </location>
</feature>
<evidence type="ECO:0000313" key="7">
    <source>
        <dbReference type="Proteomes" id="UP000318571"/>
    </source>
</evidence>
<sequence length="316" mass="34681">MALTLCVIGASGFLGSHVVAQALAKGHKVRAVMRNPDDVTKTSWLMKLYKAEGNLTFHAGDLDQLGSFDEAIKGSEAVVVCAFPETPSEPKLIETVRGGALHILKSCTDHGVKTIVLTSSGGSTNPKEGEPPVKNEMDHWSDPDYQISQGKYSPAAKTLMDQAALQYGKDHPELRVVVLNPNLIMGPMFQPDLPAKGSLNMLLSILKRERLDKIPNGSMSIIDVRDLAALELAAVENPHAAGRYFGVLRSFHWKEIMEAIHEVHPEFEVPPVGYEGDDVRPTQFDHSRKESLGVKLRDLKTILHDAINDLKARKLL</sequence>
<evidence type="ECO:0000256" key="2">
    <source>
        <dbReference type="ARBA" id="ARBA00023445"/>
    </source>
</evidence>
<dbReference type="OMA" id="KPECTGQ"/>
<dbReference type="GO" id="GO:0016616">
    <property type="term" value="F:oxidoreductase activity, acting on the CH-OH group of donors, NAD or NADP as acceptor"/>
    <property type="evidence" value="ECO:0007669"/>
    <property type="project" value="TreeGrafter"/>
</dbReference>
<dbReference type="InterPro" id="IPR001509">
    <property type="entry name" value="Epimerase_deHydtase"/>
</dbReference>
<gene>
    <name evidence="6" type="ORF">TCAL_01229</name>
</gene>
<dbReference type="EMBL" id="VCGU01000009">
    <property type="protein sequence ID" value="TRY70155.1"/>
    <property type="molecule type" value="Genomic_DNA"/>
</dbReference>
<protein>
    <recommendedName>
        <fullName evidence="5">NAD-dependent epimerase/dehydratase domain-containing protein</fullName>
    </recommendedName>
</protein>
<name>A0A553NXJ1_TIGCA</name>
<dbReference type="OrthoDB" id="2735536at2759"/>
<dbReference type="STRING" id="6832.A0A553NXJ1"/>
<evidence type="ECO:0000256" key="3">
    <source>
        <dbReference type="SAM" id="MobiDB-lite"/>
    </source>
</evidence>
<dbReference type="InterPro" id="IPR050425">
    <property type="entry name" value="NAD(P)_dehydrat-like"/>
</dbReference>
<dbReference type="PANTHER" id="PTHR10366">
    <property type="entry name" value="NAD DEPENDENT EPIMERASE/DEHYDRATASE"/>
    <property type="match status" value="1"/>
</dbReference>
<dbReference type="PANTHER" id="PTHR10366:SF564">
    <property type="entry name" value="STEROL-4-ALPHA-CARBOXYLATE 3-DEHYDROGENASE, DECARBOXYLATING"/>
    <property type="match status" value="1"/>
</dbReference>
<evidence type="ECO:0000313" key="6">
    <source>
        <dbReference type="EMBL" id="TRY70155.1"/>
    </source>
</evidence>
<feature type="region of interest" description="Disordered" evidence="3">
    <location>
        <begin position="118"/>
        <end position="140"/>
    </location>
</feature>
<dbReference type="FunFam" id="3.40.50.720:FF:000085">
    <property type="entry name" value="Dihydroflavonol reductase"/>
    <property type="match status" value="1"/>
</dbReference>
<dbReference type="SUPFAM" id="SSF51735">
    <property type="entry name" value="NAD(P)-binding Rossmann-fold domains"/>
    <property type="match status" value="1"/>
</dbReference>
<feature type="chain" id="PRO_5022032471" description="NAD-dependent epimerase/dehydratase domain-containing protein" evidence="4">
    <location>
        <begin position="21"/>
        <end position="316"/>
    </location>
</feature>
<dbReference type="AlphaFoldDB" id="A0A553NXJ1"/>
<evidence type="ECO:0000256" key="1">
    <source>
        <dbReference type="ARBA" id="ARBA00023002"/>
    </source>
</evidence>
<organism evidence="6 7">
    <name type="scientific">Tigriopus californicus</name>
    <name type="common">Marine copepod</name>
    <dbReference type="NCBI Taxonomy" id="6832"/>
    <lineage>
        <taxon>Eukaryota</taxon>
        <taxon>Metazoa</taxon>
        <taxon>Ecdysozoa</taxon>
        <taxon>Arthropoda</taxon>
        <taxon>Crustacea</taxon>
        <taxon>Multicrustacea</taxon>
        <taxon>Hexanauplia</taxon>
        <taxon>Copepoda</taxon>
        <taxon>Harpacticoida</taxon>
        <taxon>Harpacticidae</taxon>
        <taxon>Tigriopus</taxon>
    </lineage>
</organism>
<feature type="domain" description="NAD-dependent epimerase/dehydratase" evidence="5">
    <location>
        <begin position="6"/>
        <end position="240"/>
    </location>
</feature>
<keyword evidence="1" id="KW-0560">Oxidoreductase</keyword>
<proteinExistence type="inferred from homology"/>
<feature type="compositionally biased region" description="Basic and acidic residues" evidence="3">
    <location>
        <begin position="127"/>
        <end position="140"/>
    </location>
</feature>
<comment type="caution">
    <text evidence="6">The sequence shown here is derived from an EMBL/GenBank/DDBJ whole genome shotgun (WGS) entry which is preliminary data.</text>
</comment>
<dbReference type="Pfam" id="PF01370">
    <property type="entry name" value="Epimerase"/>
    <property type="match status" value="1"/>
</dbReference>
<accession>A0A553NXJ1</accession>
<reference evidence="6 7" key="1">
    <citation type="journal article" date="2018" name="Nat. Ecol. Evol.">
        <title>Genomic signatures of mitonuclear coevolution across populations of Tigriopus californicus.</title>
        <authorList>
            <person name="Barreto F.S."/>
            <person name="Watson E.T."/>
            <person name="Lima T.G."/>
            <person name="Willett C.S."/>
            <person name="Edmands S."/>
            <person name="Li W."/>
            <person name="Burton R.S."/>
        </authorList>
    </citation>
    <scope>NUCLEOTIDE SEQUENCE [LARGE SCALE GENOMIC DNA]</scope>
    <source>
        <strain evidence="6 7">San Diego</strain>
    </source>
</reference>
<evidence type="ECO:0000259" key="5">
    <source>
        <dbReference type="Pfam" id="PF01370"/>
    </source>
</evidence>
<dbReference type="Gene3D" id="3.40.50.720">
    <property type="entry name" value="NAD(P)-binding Rossmann-like Domain"/>
    <property type="match status" value="1"/>
</dbReference>
<keyword evidence="4" id="KW-0732">Signal</keyword>
<keyword evidence="7" id="KW-1185">Reference proteome</keyword>
<evidence type="ECO:0000256" key="4">
    <source>
        <dbReference type="SAM" id="SignalP"/>
    </source>
</evidence>
<dbReference type="InterPro" id="IPR036291">
    <property type="entry name" value="NAD(P)-bd_dom_sf"/>
</dbReference>
<dbReference type="Proteomes" id="UP000318571">
    <property type="component" value="Chromosome 9"/>
</dbReference>
<comment type="similarity">
    <text evidence="2">Belongs to the NAD(P)-dependent epimerase/dehydratase family. Dihydroflavonol-4-reductase subfamily.</text>
</comment>